<dbReference type="RefSeq" id="WP_015228068.1">
    <property type="nucleotide sequence ID" value="NC_019780.1"/>
</dbReference>
<dbReference type="KEGG" id="dsl:Dacsa_0247"/>
<dbReference type="Pfam" id="PF00376">
    <property type="entry name" value="MerR"/>
    <property type="match status" value="1"/>
</dbReference>
<dbReference type="AlphaFoldDB" id="K9YRR7"/>
<feature type="active site" description="O-(5'-phospho-DNA)-serine intermediate" evidence="4 5">
    <location>
        <position position="64"/>
    </location>
</feature>
<dbReference type="Proteomes" id="UP000010482">
    <property type="component" value="Chromosome"/>
</dbReference>
<gene>
    <name evidence="8" type="ORF">Dacsa_0247</name>
</gene>
<dbReference type="HOGENOM" id="CLU_082093_0_1_3"/>
<dbReference type="NCBIfam" id="NF033518">
    <property type="entry name" value="transpos_IS607"/>
    <property type="match status" value="1"/>
</dbReference>
<dbReference type="InterPro" id="IPR051491">
    <property type="entry name" value="Recombinase/Transposase-rel"/>
</dbReference>
<keyword evidence="2" id="KW-0238">DNA-binding</keyword>
<dbReference type="SUPFAM" id="SSF53041">
    <property type="entry name" value="Resolvase-like"/>
    <property type="match status" value="1"/>
</dbReference>
<dbReference type="PROSITE" id="PS00397">
    <property type="entry name" value="RECOMBINASES_1"/>
    <property type="match status" value="1"/>
</dbReference>
<dbReference type="InterPro" id="IPR000551">
    <property type="entry name" value="MerR-type_HTH_dom"/>
</dbReference>
<dbReference type="SMART" id="SM00857">
    <property type="entry name" value="Resolvase"/>
    <property type="match status" value="1"/>
</dbReference>
<dbReference type="InterPro" id="IPR009061">
    <property type="entry name" value="DNA-bd_dom_put_sf"/>
</dbReference>
<dbReference type="Gene3D" id="1.10.287.2170">
    <property type="match status" value="1"/>
</dbReference>
<dbReference type="Gene3D" id="3.40.50.1390">
    <property type="entry name" value="Resolvase, N-terminal catalytic domain"/>
    <property type="match status" value="1"/>
</dbReference>
<dbReference type="Gene3D" id="1.10.1660.10">
    <property type="match status" value="1"/>
</dbReference>
<feature type="compositionally biased region" description="Polar residues" evidence="6">
    <location>
        <begin position="192"/>
        <end position="214"/>
    </location>
</feature>
<dbReference type="PROSITE" id="PS51736">
    <property type="entry name" value="RECOMBINASES_3"/>
    <property type="match status" value="1"/>
</dbReference>
<proteinExistence type="predicted"/>
<evidence type="ECO:0000313" key="8">
    <source>
        <dbReference type="EMBL" id="AFZ49055.1"/>
    </source>
</evidence>
<dbReference type="InterPro" id="IPR048046">
    <property type="entry name" value="Transpos_IS607"/>
</dbReference>
<dbReference type="InterPro" id="IPR041718">
    <property type="entry name" value="IS607_transposase-like"/>
</dbReference>
<organism evidence="8 9">
    <name type="scientific">Dactylococcopsis salina (strain PCC 8305)</name>
    <name type="common">Myxobactron salinum</name>
    <dbReference type="NCBI Taxonomy" id="13035"/>
    <lineage>
        <taxon>Bacteria</taxon>
        <taxon>Bacillati</taxon>
        <taxon>Cyanobacteriota</taxon>
        <taxon>Cyanophyceae</taxon>
        <taxon>Nodosilineales</taxon>
        <taxon>Cymatolegaceae</taxon>
        <taxon>Dactylococcopsis</taxon>
    </lineage>
</organism>
<dbReference type="GO" id="GO:0015074">
    <property type="term" value="P:DNA integration"/>
    <property type="evidence" value="ECO:0007669"/>
    <property type="project" value="UniProtKB-KW"/>
</dbReference>
<dbReference type="PANTHER" id="PTHR36172">
    <property type="match status" value="1"/>
</dbReference>
<dbReference type="GO" id="GO:0006355">
    <property type="term" value="P:regulation of DNA-templated transcription"/>
    <property type="evidence" value="ECO:0007669"/>
    <property type="project" value="InterPro"/>
</dbReference>
<keyword evidence="3" id="KW-0233">DNA recombination</keyword>
<name>K9YRR7_DACS8</name>
<evidence type="ECO:0000256" key="2">
    <source>
        <dbReference type="ARBA" id="ARBA00023125"/>
    </source>
</evidence>
<evidence type="ECO:0000256" key="6">
    <source>
        <dbReference type="SAM" id="MobiDB-lite"/>
    </source>
</evidence>
<evidence type="ECO:0000256" key="3">
    <source>
        <dbReference type="ARBA" id="ARBA00023172"/>
    </source>
</evidence>
<protein>
    <submittedName>
        <fullName evidence="8">Site-specific integrase-resolvase</fullName>
    </submittedName>
</protein>
<accession>K9YRR7</accession>
<dbReference type="InterPro" id="IPR006119">
    <property type="entry name" value="Resolv_N"/>
</dbReference>
<dbReference type="EMBL" id="CP003944">
    <property type="protein sequence ID" value="AFZ49055.1"/>
    <property type="molecule type" value="Genomic_DNA"/>
</dbReference>
<feature type="domain" description="Resolvase/invertase-type recombinase catalytic" evidence="7">
    <location>
        <begin position="56"/>
        <end position="194"/>
    </location>
</feature>
<dbReference type="InterPro" id="IPR006118">
    <property type="entry name" value="Recombinase_CS"/>
</dbReference>
<evidence type="ECO:0000256" key="1">
    <source>
        <dbReference type="ARBA" id="ARBA00022908"/>
    </source>
</evidence>
<dbReference type="SUPFAM" id="SSF46955">
    <property type="entry name" value="Putative DNA-binding domain"/>
    <property type="match status" value="1"/>
</dbReference>
<dbReference type="Pfam" id="PF00239">
    <property type="entry name" value="Resolvase"/>
    <property type="match status" value="1"/>
</dbReference>
<evidence type="ECO:0000256" key="5">
    <source>
        <dbReference type="PROSITE-ProRule" id="PRU10137"/>
    </source>
</evidence>
<evidence type="ECO:0000256" key="4">
    <source>
        <dbReference type="PIRSR" id="PIRSR606118-50"/>
    </source>
</evidence>
<keyword evidence="1" id="KW-0229">DNA integration</keyword>
<dbReference type="PANTHER" id="PTHR36172:SF1">
    <property type="entry name" value="RESOLVASE-RELATED"/>
    <property type="match status" value="1"/>
</dbReference>
<dbReference type="InterPro" id="IPR036162">
    <property type="entry name" value="Resolvase-like_N_sf"/>
</dbReference>
<dbReference type="eggNOG" id="COG2452">
    <property type="taxonomic scope" value="Bacteria"/>
</dbReference>
<evidence type="ECO:0000259" key="7">
    <source>
        <dbReference type="PROSITE" id="PS51736"/>
    </source>
</evidence>
<sequence length="214" mass="24451">MSKYVPARVAQEQLGVSLRTLLRWDEAGKIETIRTPNGQRRYNVESVLNPYKSEKAILLYARVSSHAQKPDLERQADFLLTRFPNGELVKEIASGLNFKRKKLRDLLERVLSGDVSMVVVCHKDRLARFGVELIQWLCERQGCQLVVLQQSDLSPEREMVEDILAIIHVFSCRLYGLRKYKQPIRQDLHPVSNGTNQGTTPSSEKMGQTESESV</sequence>
<dbReference type="STRING" id="13035.Dacsa_0247"/>
<reference evidence="8" key="1">
    <citation type="submission" date="2012-04" db="EMBL/GenBank/DDBJ databases">
        <title>Finished genome of Dactylococcopsis salina PCC 8305.</title>
        <authorList>
            <consortium name="US DOE Joint Genome Institute"/>
            <person name="Gugger M."/>
            <person name="Coursin T."/>
            <person name="Rippka R."/>
            <person name="Tandeau De Marsac N."/>
            <person name="Huntemann M."/>
            <person name="Wei C.-L."/>
            <person name="Han J."/>
            <person name="Detter J.C."/>
            <person name="Han C."/>
            <person name="Tapia R."/>
            <person name="Daligault H."/>
            <person name="Chen A."/>
            <person name="Krypides N."/>
            <person name="Mavromatis K."/>
            <person name="Markowitz V."/>
            <person name="Szeto E."/>
            <person name="Ivanova N."/>
            <person name="Ovchinnikova G."/>
            <person name="Pagani I."/>
            <person name="Pati A."/>
            <person name="Goodwin L."/>
            <person name="Peters L."/>
            <person name="Pitluck S."/>
            <person name="Woyke T."/>
            <person name="Kerfeld C."/>
        </authorList>
    </citation>
    <scope>NUCLEOTIDE SEQUENCE [LARGE SCALE GENOMIC DNA]</scope>
    <source>
        <strain evidence="8">PCC 8305</strain>
    </source>
</reference>
<dbReference type="PATRIC" id="fig|13035.3.peg.287"/>
<dbReference type="GO" id="GO:0003677">
    <property type="term" value="F:DNA binding"/>
    <property type="evidence" value="ECO:0007669"/>
    <property type="project" value="UniProtKB-KW"/>
</dbReference>
<keyword evidence="9" id="KW-1185">Reference proteome</keyword>
<feature type="region of interest" description="Disordered" evidence="6">
    <location>
        <begin position="188"/>
        <end position="214"/>
    </location>
</feature>
<dbReference type="OrthoDB" id="567237at2"/>
<dbReference type="GO" id="GO:0000150">
    <property type="term" value="F:DNA strand exchange activity"/>
    <property type="evidence" value="ECO:0007669"/>
    <property type="project" value="InterPro"/>
</dbReference>
<dbReference type="CDD" id="cd03769">
    <property type="entry name" value="SR_IS607_transposase_like"/>
    <property type="match status" value="1"/>
</dbReference>
<evidence type="ECO:0000313" key="9">
    <source>
        <dbReference type="Proteomes" id="UP000010482"/>
    </source>
</evidence>